<dbReference type="Proteomes" id="UP001209107">
    <property type="component" value="Unassembled WGS sequence"/>
</dbReference>
<evidence type="ECO:0000256" key="1">
    <source>
        <dbReference type="ARBA" id="ARBA00022729"/>
    </source>
</evidence>
<feature type="chain" id="PRO_5045212384" evidence="2">
    <location>
        <begin position="26"/>
        <end position="1477"/>
    </location>
</feature>
<dbReference type="Gene3D" id="2.60.120.260">
    <property type="entry name" value="Galactose-binding domain-like"/>
    <property type="match status" value="1"/>
</dbReference>
<dbReference type="RefSeq" id="WP_265143053.1">
    <property type="nucleotide sequence ID" value="NZ_JAPCHZ010000001.1"/>
</dbReference>
<dbReference type="EMBL" id="JAPCHZ010000001">
    <property type="protein sequence ID" value="MCW4450804.1"/>
    <property type="molecule type" value="Genomic_DNA"/>
</dbReference>
<sequence length="1477" mass="159596">MNEKLSSLKAGLFLLLLLASTLITAQIQSFQNGNWNTPSTWVGNIVPSQNDEVQINHQVTLSNFTYRNAKTTVVAGARLVLNQGIQHEFTNPAAFPDVSGVLEIGAGGYLTGNGPQYHVGSELYYASGGVYGRSIEWGWGADIYKPFNVTVKTGTSVNIGANGATNQELEVRGNLTVQPNGNLYMDYGTDQMNQPLFVKGNATVYGQLMLSNNAGGDIKINGDFTCENSGRFFPKVRAVIFTGLNGSIHNVTNNNTAVNPFVIPYLVYQPTSGATTVNLLGATNYHISAPNGGAVIRHASGSSSRISIGARKLTIGSTGIENYIQYGSVVRGTTYIVGGNDSNLELRGTGDLGYLNFISVPVIGRSLRDFTVSRSTGSIGVTISTDLKIMGLLGLQGGIIHARNIISIDRTASITPALPTSGNFIIADKSTGGILRKYLPLGKNDFSFHFPIGDEENSADGINYSPIAIAIKKADLPLTLASNRGYLDVQVNDEPAIPGVEDNYLSRYWSVKNDGITNPKYNVVATFIPTDVVGVLKDGAYKDVSLDVWYKAGNVTTSTIVVNSGINLASGNTNWITATEKLKKNEISVSGNGIEIFSGDTTPELLDNTDFGSTSPGNIIEKQFRIKNTGTKKLIIRDISILNQIPAVPAPFSLITTSAPFNGSFSGTLEPSGTVGDYVDLTVSFTGEMPVGDKFADLFIDNNDANESDYTFRIKGNVNEYVSCNGFRILANQNFEPSAPSPNYSYTVEELNPDGNAIIAGGQAFANSNLKFDKFIGSQSLQVFSANSLVKFSPVNLSTATDPNFELSLAAFGYTSASGLKSGDYVLVEMSTDGLDWKPQIRLNAGNNTNWNYSLPGTFKRAYSTGPVSTIGLGNNSLDFANVKYIITGIPKAATLYVRIQLYSQDNQSIWALDNVMIVDNTSSKTWNGTSWNGVDSSPPTFQQKAIIDGNLTTTPATSFSTCECEVKSGKTLTIGPDSYVEVQGNITNNGEIIVKSDGNLKQINKDAVNTNDIKVRREFTWSLGTLRREYNYLSSPVELTSVFTMKHIFGNNTDNVPVVTVLRESTNSFVNAVPSDYQNSAGKGFAVREARYTYDGVGTDGIAPNEAQFKGKPNNGDIILPISYTPGRGYNLAGNPYPSNIDINAVYNDPLTKNIHPEFRFWDNTVNATYVQMGGAYQGYSYAIFNAATEPGVGYGVAAPGNDKGGPAGTKIPGSIIKVSQGFMVRANAVGAQLSFRNSMRRTTNAGTQFFGKESPRNRYRLQLVKADGFTIQNAIAYFDAGKTDFGIEDTRIPNSSASDALFTYAGDAKVVINGRSSFTAEDVLTLGTRHYTTGNYTIQAVDEEGEFARGQAIYLKDKTLGIITDLTKGDYSFTSEAGEYTNRFEIVYTPALVLATDTVVKSKLEVYRDATDFVVSSSEHPIARIEVYDVSGRLVLTVHGQSKELRFSAERLLNGMYLLKAQLKNGEQLTKKIRK</sequence>
<reference evidence="3 4" key="1">
    <citation type="submission" date="2022-10" db="EMBL/GenBank/DDBJ databases">
        <title>Kaistella sp. BT-6-1-3.</title>
        <authorList>
            <person name="Ai J."/>
            <person name="Deng Z."/>
        </authorList>
    </citation>
    <scope>NUCLEOTIDE SEQUENCE [LARGE SCALE GENOMIC DNA]</scope>
    <source>
        <strain evidence="3 4">BT6-1-3</strain>
    </source>
</reference>
<dbReference type="InterPro" id="IPR026444">
    <property type="entry name" value="Secre_tail"/>
</dbReference>
<organism evidence="3 4">
    <name type="scientific">Kaistella yananensis</name>
    <dbReference type="NCBI Taxonomy" id="2989820"/>
    <lineage>
        <taxon>Bacteria</taxon>
        <taxon>Pseudomonadati</taxon>
        <taxon>Bacteroidota</taxon>
        <taxon>Flavobacteriia</taxon>
        <taxon>Flavobacteriales</taxon>
        <taxon>Weeksellaceae</taxon>
        <taxon>Chryseobacterium group</taxon>
        <taxon>Kaistella</taxon>
    </lineage>
</organism>
<comment type="caution">
    <text evidence="3">The sequence shown here is derived from an EMBL/GenBank/DDBJ whole genome shotgun (WGS) entry which is preliminary data.</text>
</comment>
<gene>
    <name evidence="3" type="ORF">OK344_01110</name>
</gene>
<accession>A0ABT3JJ70</accession>
<dbReference type="InterPro" id="IPR013783">
    <property type="entry name" value="Ig-like_fold"/>
</dbReference>
<evidence type="ECO:0000313" key="4">
    <source>
        <dbReference type="Proteomes" id="UP001209107"/>
    </source>
</evidence>
<proteinExistence type="predicted"/>
<evidence type="ECO:0000313" key="3">
    <source>
        <dbReference type="EMBL" id="MCW4450804.1"/>
    </source>
</evidence>
<protein>
    <submittedName>
        <fullName evidence="3">T9SS type A sorting domain-containing protein</fullName>
    </submittedName>
</protein>
<keyword evidence="4" id="KW-1185">Reference proteome</keyword>
<keyword evidence="1 2" id="KW-0732">Signal</keyword>
<dbReference type="Gene3D" id="2.60.40.10">
    <property type="entry name" value="Immunoglobulins"/>
    <property type="match status" value="1"/>
</dbReference>
<evidence type="ECO:0000256" key="2">
    <source>
        <dbReference type="SAM" id="SignalP"/>
    </source>
</evidence>
<feature type="signal peptide" evidence="2">
    <location>
        <begin position="1"/>
        <end position="25"/>
    </location>
</feature>
<dbReference type="NCBIfam" id="TIGR04183">
    <property type="entry name" value="Por_Secre_tail"/>
    <property type="match status" value="1"/>
</dbReference>
<name>A0ABT3JJ70_9FLAO</name>